<gene>
    <name evidence="2" type="ORF">GCM10009655_24210</name>
</gene>
<dbReference type="PANTHER" id="PTHR43482">
    <property type="entry name" value="PROTEIN AST1-RELATED"/>
    <property type="match status" value="1"/>
</dbReference>
<dbReference type="Gene3D" id="3.90.180.10">
    <property type="entry name" value="Medium-chain alcohol dehydrogenases, catalytic domain"/>
    <property type="match status" value="1"/>
</dbReference>
<name>A0ABP4GG82_9MICO</name>
<dbReference type="CDD" id="cd05289">
    <property type="entry name" value="MDR_like_2"/>
    <property type="match status" value="1"/>
</dbReference>
<dbReference type="Pfam" id="PF08240">
    <property type="entry name" value="ADH_N"/>
    <property type="match status" value="1"/>
</dbReference>
<dbReference type="EMBL" id="BAAAKW010000058">
    <property type="protein sequence ID" value="GAA1224449.1"/>
    <property type="molecule type" value="Genomic_DNA"/>
</dbReference>
<evidence type="ECO:0000313" key="2">
    <source>
        <dbReference type="EMBL" id="GAA1224449.1"/>
    </source>
</evidence>
<dbReference type="InterPro" id="IPR020843">
    <property type="entry name" value="ER"/>
</dbReference>
<proteinExistence type="predicted"/>
<dbReference type="SUPFAM" id="SSF50129">
    <property type="entry name" value="GroES-like"/>
    <property type="match status" value="1"/>
</dbReference>
<dbReference type="SUPFAM" id="SSF51735">
    <property type="entry name" value="NAD(P)-binding Rossmann-fold domains"/>
    <property type="match status" value="1"/>
</dbReference>
<dbReference type="InterPro" id="IPR011032">
    <property type="entry name" value="GroES-like_sf"/>
</dbReference>
<evidence type="ECO:0000313" key="3">
    <source>
        <dbReference type="Proteomes" id="UP001500943"/>
    </source>
</evidence>
<protein>
    <submittedName>
        <fullName evidence="2">NADP-dependent oxidoreductase</fullName>
    </submittedName>
</protein>
<dbReference type="Proteomes" id="UP001500943">
    <property type="component" value="Unassembled WGS sequence"/>
</dbReference>
<dbReference type="InterPro" id="IPR013154">
    <property type="entry name" value="ADH-like_N"/>
</dbReference>
<dbReference type="SMART" id="SM00829">
    <property type="entry name" value="PKS_ER"/>
    <property type="match status" value="1"/>
</dbReference>
<accession>A0ABP4GG82</accession>
<dbReference type="PANTHER" id="PTHR43482:SF1">
    <property type="entry name" value="PROTEIN AST1-RELATED"/>
    <property type="match status" value="1"/>
</dbReference>
<organism evidence="2 3">
    <name type="scientific">Rhodoglobus aureus</name>
    <dbReference type="NCBI Taxonomy" id="191497"/>
    <lineage>
        <taxon>Bacteria</taxon>
        <taxon>Bacillati</taxon>
        <taxon>Actinomycetota</taxon>
        <taxon>Actinomycetes</taxon>
        <taxon>Micrococcales</taxon>
        <taxon>Microbacteriaceae</taxon>
        <taxon>Rhodoglobus</taxon>
    </lineage>
</organism>
<keyword evidence="3" id="KW-1185">Reference proteome</keyword>
<feature type="domain" description="Enoyl reductase (ER)" evidence="1">
    <location>
        <begin position="1"/>
        <end position="277"/>
    </location>
</feature>
<comment type="caution">
    <text evidence="2">The sequence shown here is derived from an EMBL/GenBank/DDBJ whole genome shotgun (WGS) entry which is preliminary data.</text>
</comment>
<dbReference type="InterPro" id="IPR036291">
    <property type="entry name" value="NAD(P)-bd_dom_sf"/>
</dbReference>
<reference evidence="3" key="1">
    <citation type="journal article" date="2019" name="Int. J. Syst. Evol. Microbiol.">
        <title>The Global Catalogue of Microorganisms (GCM) 10K type strain sequencing project: providing services to taxonomists for standard genome sequencing and annotation.</title>
        <authorList>
            <consortium name="The Broad Institute Genomics Platform"/>
            <consortium name="The Broad Institute Genome Sequencing Center for Infectious Disease"/>
            <person name="Wu L."/>
            <person name="Ma J."/>
        </authorList>
    </citation>
    <scope>NUCLEOTIDE SEQUENCE [LARGE SCALE GENOMIC DNA]</scope>
    <source>
        <strain evidence="3">JCM 12762</strain>
    </source>
</reference>
<evidence type="ECO:0000259" key="1">
    <source>
        <dbReference type="SMART" id="SM00829"/>
    </source>
</evidence>
<dbReference type="Gene3D" id="3.40.50.720">
    <property type="entry name" value="NAD(P)-binding Rossmann-like Domain"/>
    <property type="match status" value="1"/>
</dbReference>
<sequence length="279" mass="28613">MAVPEPGVGEVLVSMRAAGVNPVDSKIRSGLYSDRYPVTLPSRVGREVSGVVSALGAGVTGFSVGDEVLGAVATGGAADDVVVPVASLAHKPPELDWARAGCIPLAGQTAWDALASQRIDASDTLLVSAAAGGVGGILVQLALRLGARVIGTASEGNHDYLATLGVEPVCYGPDLASRLRHAGVTLVFDLQGSETVAAGLELGVAPHRINSLSGHAARFGVRHVGRGIPDPEVLASLASLVERGELAIPIQERVALAEFRRAYEILDIGHVRGKLVLVP</sequence>
<dbReference type="Pfam" id="PF13602">
    <property type="entry name" value="ADH_zinc_N_2"/>
    <property type="match status" value="1"/>
</dbReference>
<dbReference type="InterPro" id="IPR052585">
    <property type="entry name" value="Lipid_raft_assoc_Zn_ADH"/>
</dbReference>
<dbReference type="RefSeq" id="WP_343926226.1">
    <property type="nucleotide sequence ID" value="NZ_BAAAKW010000058.1"/>
</dbReference>